<evidence type="ECO:0000313" key="5">
    <source>
        <dbReference type="Proteomes" id="UP000019118"/>
    </source>
</evidence>
<reference evidence="4" key="2">
    <citation type="submission" date="2024-08" db="UniProtKB">
        <authorList>
            <consortium name="EnsemblMetazoa"/>
        </authorList>
    </citation>
    <scope>IDENTIFICATION</scope>
</reference>
<dbReference type="InterPro" id="IPR036259">
    <property type="entry name" value="MFS_trans_sf"/>
</dbReference>
<sequence>MVHPTELLRTDSTGDEGSFIAPVGDYRNDVDCGCSVLPCLTQRLNLEKYAKPTFFVGVLSFAGFFSGIALKYFRGTSQIWSQHYNIPQDTIDWLLYINEIFVGGFALLIAYWGNRMHRVNWLGAFTIYLGVSCFTLAIPEFYQPFNREETDINVVNGRVLCRVSNLSETRNISMDVNNHAVAFIIVICHQIVVALYTISFVALGITYIDDNSSATQSPIYIALAFGAQRLGKQTGIYSAWLPLIITKQSVFVTITWLSVAVLLLLTGCLIAMFPKVMPSTLLRKSVNSLLSIASGNAVIESRGSVDGFFTSLGRILRNRVLLLNIVAMTCMQAAIINFSIQEKFFNQSKYHVSKYNDVSGYSDPMLIQFSTNLLKQPLVAVAYICVGIIIAKMNPTPKLLIMWNILVFGIVLVTFAAIRFFSCTTELHNELAGALTIPYCSWHCGCSLDGPFQPICLNGETHFSPCWAGCSSFDSSLKIYENCTCAGESRRVASEGSCDADSCSTLWALAQAHGVVSSALLGTTFITTLIINLRCIARKDKALALGLHMTCISLIPYLPIRAIYDVIAGNFCQMWGKSTCQFYSDQFAVFIAVLTVSLKAAAILLSIVLLFFIDKINLYSSNKSRKGSDEDLPVLRRPGLLYGDANASTSNDPNGFSDNSPQAEEHEIQQYPLLRNKQKSDSKLDTRSDRSSKSDRINAYLSEGDLVPPLKANLRLGKSASKNSNSNNSALSNDSSLSEIANTVGDDHDSDFSTLQRPQRIKMLDSKLQQHLEDSASNSDSDRAAPTNRTPLRSGPKSNNIEETEF</sequence>
<keyword evidence="3" id="KW-0472">Membrane</keyword>
<feature type="transmembrane region" description="Helical" evidence="3">
    <location>
        <begin position="403"/>
        <end position="421"/>
    </location>
</feature>
<evidence type="ECO:0008006" key="6">
    <source>
        <dbReference type="Google" id="ProtNLM"/>
    </source>
</evidence>
<dbReference type="GO" id="GO:0016323">
    <property type="term" value="C:basolateral plasma membrane"/>
    <property type="evidence" value="ECO:0007669"/>
    <property type="project" value="TreeGrafter"/>
</dbReference>
<keyword evidence="1" id="KW-1015">Disulfide bond</keyword>
<feature type="transmembrane region" description="Helical" evidence="3">
    <location>
        <begin position="180"/>
        <end position="208"/>
    </location>
</feature>
<feature type="transmembrane region" description="Helical" evidence="3">
    <location>
        <begin position="93"/>
        <end position="113"/>
    </location>
</feature>
<organism evidence="4 5">
    <name type="scientific">Dendroctonus ponderosae</name>
    <name type="common">Mountain pine beetle</name>
    <dbReference type="NCBI Taxonomy" id="77166"/>
    <lineage>
        <taxon>Eukaryota</taxon>
        <taxon>Metazoa</taxon>
        <taxon>Ecdysozoa</taxon>
        <taxon>Arthropoda</taxon>
        <taxon>Hexapoda</taxon>
        <taxon>Insecta</taxon>
        <taxon>Pterygota</taxon>
        <taxon>Neoptera</taxon>
        <taxon>Endopterygota</taxon>
        <taxon>Coleoptera</taxon>
        <taxon>Polyphaga</taxon>
        <taxon>Cucujiformia</taxon>
        <taxon>Curculionidae</taxon>
        <taxon>Scolytinae</taxon>
        <taxon>Dendroctonus</taxon>
    </lineage>
</organism>
<keyword evidence="5" id="KW-1185">Reference proteome</keyword>
<evidence type="ECO:0000256" key="1">
    <source>
        <dbReference type="ARBA" id="ARBA00023157"/>
    </source>
</evidence>
<feature type="compositionally biased region" description="Polar residues" evidence="2">
    <location>
        <begin position="787"/>
        <end position="806"/>
    </location>
</feature>
<feature type="compositionally biased region" description="Polar residues" evidence="2">
    <location>
        <begin position="646"/>
        <end position="662"/>
    </location>
</feature>
<feature type="transmembrane region" description="Helical" evidence="3">
    <location>
        <begin position="587"/>
        <end position="613"/>
    </location>
</feature>
<dbReference type="GeneID" id="109541124"/>
<dbReference type="GO" id="GO:0015347">
    <property type="term" value="F:sodium-independent organic anion transmembrane transporter activity"/>
    <property type="evidence" value="ECO:0007669"/>
    <property type="project" value="TreeGrafter"/>
</dbReference>
<keyword evidence="3" id="KW-0812">Transmembrane</keyword>
<evidence type="ECO:0000256" key="3">
    <source>
        <dbReference type="SAM" id="Phobius"/>
    </source>
</evidence>
<dbReference type="AlphaFoldDB" id="A0AAR5PX78"/>
<feature type="transmembrane region" description="Helical" evidence="3">
    <location>
        <begin position="250"/>
        <end position="273"/>
    </location>
</feature>
<evidence type="ECO:0000256" key="2">
    <source>
        <dbReference type="SAM" id="MobiDB-lite"/>
    </source>
</evidence>
<dbReference type="Proteomes" id="UP000019118">
    <property type="component" value="Unassembled WGS sequence"/>
</dbReference>
<feature type="transmembrane region" description="Helical" evidence="3">
    <location>
        <begin position="119"/>
        <end position="138"/>
    </location>
</feature>
<feature type="compositionally biased region" description="Basic and acidic residues" evidence="2">
    <location>
        <begin position="765"/>
        <end position="774"/>
    </location>
</feature>
<proteinExistence type="predicted"/>
<reference evidence="5" key="1">
    <citation type="journal article" date="2013" name="Genome Biol.">
        <title>Draft genome of the mountain pine beetle, Dendroctonus ponderosae Hopkins, a major forest pest.</title>
        <authorList>
            <person name="Keeling C.I."/>
            <person name="Yuen M.M."/>
            <person name="Liao N.Y."/>
            <person name="Docking T.R."/>
            <person name="Chan S.K."/>
            <person name="Taylor G.A."/>
            <person name="Palmquist D.L."/>
            <person name="Jackman S.D."/>
            <person name="Nguyen A."/>
            <person name="Li M."/>
            <person name="Henderson H."/>
            <person name="Janes J.K."/>
            <person name="Zhao Y."/>
            <person name="Pandoh P."/>
            <person name="Moore R."/>
            <person name="Sperling F.A."/>
            <person name="Huber D.P."/>
            <person name="Birol I."/>
            <person name="Jones S.J."/>
            <person name="Bohlmann J."/>
        </authorList>
    </citation>
    <scope>NUCLEOTIDE SEQUENCE</scope>
</reference>
<keyword evidence="3" id="KW-1133">Transmembrane helix</keyword>
<dbReference type="GO" id="GO:0043252">
    <property type="term" value="P:sodium-independent organic anion transport"/>
    <property type="evidence" value="ECO:0007669"/>
    <property type="project" value="TreeGrafter"/>
</dbReference>
<dbReference type="CDD" id="cd17336">
    <property type="entry name" value="MFS_SLCO_OATP"/>
    <property type="match status" value="1"/>
</dbReference>
<dbReference type="KEGG" id="dpa:109541124"/>
<feature type="region of interest" description="Disordered" evidence="2">
    <location>
        <begin position="669"/>
        <end position="700"/>
    </location>
</feature>
<dbReference type="PANTHER" id="PTHR11388:SF158">
    <property type="entry name" value="ORGANIC ANION TRANSPORTING POLYPEPTIDE 33EB"/>
    <property type="match status" value="1"/>
</dbReference>
<dbReference type="EnsemblMetazoa" id="XM_019909867.1">
    <property type="protein sequence ID" value="XP_019765426.1"/>
    <property type="gene ID" value="LOC109541124"/>
</dbReference>
<dbReference type="InterPro" id="IPR004156">
    <property type="entry name" value="OATP"/>
</dbReference>
<dbReference type="Pfam" id="PF03137">
    <property type="entry name" value="OATP"/>
    <property type="match status" value="1"/>
</dbReference>
<accession>A0AAR5PX78</accession>
<dbReference type="PANTHER" id="PTHR11388">
    <property type="entry name" value="ORGANIC ANION TRANSPORTER"/>
    <property type="match status" value="1"/>
</dbReference>
<evidence type="ECO:0000313" key="4">
    <source>
        <dbReference type="EnsemblMetazoa" id="XP_019765426.1"/>
    </source>
</evidence>
<feature type="transmembrane region" description="Helical" evidence="3">
    <location>
        <begin position="54"/>
        <end position="73"/>
    </location>
</feature>
<feature type="transmembrane region" description="Helical" evidence="3">
    <location>
        <begin position="320"/>
        <end position="340"/>
    </location>
</feature>
<name>A0AAR5PX78_DENPD</name>
<feature type="transmembrane region" description="Helical" evidence="3">
    <location>
        <begin position="514"/>
        <end position="533"/>
    </location>
</feature>
<feature type="region of interest" description="Disordered" evidence="2">
    <location>
        <begin position="765"/>
        <end position="806"/>
    </location>
</feature>
<feature type="region of interest" description="Disordered" evidence="2">
    <location>
        <begin position="644"/>
        <end position="663"/>
    </location>
</feature>
<feature type="transmembrane region" description="Helical" evidence="3">
    <location>
        <begin position="545"/>
        <end position="567"/>
    </location>
</feature>
<protein>
    <recommendedName>
        <fullName evidence="6">Kazal-like domain-containing protein</fullName>
    </recommendedName>
</protein>
<feature type="compositionally biased region" description="Basic and acidic residues" evidence="2">
    <location>
        <begin position="678"/>
        <end position="696"/>
    </location>
</feature>
<dbReference type="SUPFAM" id="SSF103473">
    <property type="entry name" value="MFS general substrate transporter"/>
    <property type="match status" value="1"/>
</dbReference>